<keyword evidence="4" id="KW-0472">Membrane</keyword>
<dbReference type="KEGG" id="smo:SELMODRAFT_87057"/>
<dbReference type="PANTHER" id="PTHR15371">
    <property type="entry name" value="TIM23"/>
    <property type="match status" value="1"/>
</dbReference>
<evidence type="ECO:0000313" key="6">
    <source>
        <dbReference type="Proteomes" id="UP000001514"/>
    </source>
</evidence>
<evidence type="ECO:0000256" key="2">
    <source>
        <dbReference type="ARBA" id="ARBA00022692"/>
    </source>
</evidence>
<reference evidence="5 6" key="1">
    <citation type="journal article" date="2011" name="Science">
        <title>The Selaginella genome identifies genetic changes associated with the evolution of vascular plants.</title>
        <authorList>
            <person name="Banks J.A."/>
            <person name="Nishiyama T."/>
            <person name="Hasebe M."/>
            <person name="Bowman J.L."/>
            <person name="Gribskov M."/>
            <person name="dePamphilis C."/>
            <person name="Albert V.A."/>
            <person name="Aono N."/>
            <person name="Aoyama T."/>
            <person name="Ambrose B.A."/>
            <person name="Ashton N.W."/>
            <person name="Axtell M.J."/>
            <person name="Barker E."/>
            <person name="Barker M.S."/>
            <person name="Bennetzen J.L."/>
            <person name="Bonawitz N.D."/>
            <person name="Chapple C."/>
            <person name="Cheng C."/>
            <person name="Correa L.G."/>
            <person name="Dacre M."/>
            <person name="DeBarry J."/>
            <person name="Dreyer I."/>
            <person name="Elias M."/>
            <person name="Engstrom E.M."/>
            <person name="Estelle M."/>
            <person name="Feng L."/>
            <person name="Finet C."/>
            <person name="Floyd S.K."/>
            <person name="Frommer W.B."/>
            <person name="Fujita T."/>
            <person name="Gramzow L."/>
            <person name="Gutensohn M."/>
            <person name="Harholt J."/>
            <person name="Hattori M."/>
            <person name="Heyl A."/>
            <person name="Hirai T."/>
            <person name="Hiwatashi Y."/>
            <person name="Ishikawa M."/>
            <person name="Iwata M."/>
            <person name="Karol K.G."/>
            <person name="Koehler B."/>
            <person name="Kolukisaoglu U."/>
            <person name="Kubo M."/>
            <person name="Kurata T."/>
            <person name="Lalonde S."/>
            <person name="Li K."/>
            <person name="Li Y."/>
            <person name="Litt A."/>
            <person name="Lyons E."/>
            <person name="Manning G."/>
            <person name="Maruyama T."/>
            <person name="Michael T.P."/>
            <person name="Mikami K."/>
            <person name="Miyazaki S."/>
            <person name="Morinaga S."/>
            <person name="Murata T."/>
            <person name="Mueller-Roeber B."/>
            <person name="Nelson D.R."/>
            <person name="Obara M."/>
            <person name="Oguri Y."/>
            <person name="Olmstead R.G."/>
            <person name="Onodera N."/>
            <person name="Petersen B.L."/>
            <person name="Pils B."/>
            <person name="Prigge M."/>
            <person name="Rensing S.A."/>
            <person name="Riano-Pachon D.M."/>
            <person name="Roberts A.W."/>
            <person name="Sato Y."/>
            <person name="Scheller H.V."/>
            <person name="Schulz B."/>
            <person name="Schulz C."/>
            <person name="Shakirov E.V."/>
            <person name="Shibagaki N."/>
            <person name="Shinohara N."/>
            <person name="Shippen D.E."/>
            <person name="Soerensen I."/>
            <person name="Sotooka R."/>
            <person name="Sugimoto N."/>
            <person name="Sugita M."/>
            <person name="Sumikawa N."/>
            <person name="Tanurdzic M."/>
            <person name="Theissen G."/>
            <person name="Ulvskov P."/>
            <person name="Wakazuki S."/>
            <person name="Weng J.K."/>
            <person name="Willats W.W."/>
            <person name="Wipf D."/>
            <person name="Wolf P.G."/>
            <person name="Yang L."/>
            <person name="Zimmer A.D."/>
            <person name="Zhu Q."/>
            <person name="Mitros T."/>
            <person name="Hellsten U."/>
            <person name="Loque D."/>
            <person name="Otillar R."/>
            <person name="Salamov A."/>
            <person name="Schmutz J."/>
            <person name="Shapiro H."/>
            <person name="Lindquist E."/>
            <person name="Lucas S."/>
            <person name="Rokhsar D."/>
            <person name="Grigoriev I.V."/>
        </authorList>
    </citation>
    <scope>NUCLEOTIDE SEQUENCE [LARGE SCALE GENOMIC DNA]</scope>
</reference>
<dbReference type="OrthoDB" id="159299at2759"/>
<gene>
    <name evidence="5" type="ORF">SELMODRAFT_87057</name>
</gene>
<organism evidence="6">
    <name type="scientific">Selaginella moellendorffii</name>
    <name type="common">Spikemoss</name>
    <dbReference type="NCBI Taxonomy" id="88036"/>
    <lineage>
        <taxon>Eukaryota</taxon>
        <taxon>Viridiplantae</taxon>
        <taxon>Streptophyta</taxon>
        <taxon>Embryophyta</taxon>
        <taxon>Tracheophyta</taxon>
        <taxon>Lycopodiopsida</taxon>
        <taxon>Selaginellales</taxon>
        <taxon>Selaginellaceae</taxon>
        <taxon>Selaginella</taxon>
    </lineage>
</organism>
<dbReference type="Pfam" id="PF02466">
    <property type="entry name" value="Tim17"/>
    <property type="match status" value="1"/>
</dbReference>
<protein>
    <submittedName>
        <fullName evidence="5">Uncharacterized protein</fullName>
    </submittedName>
</protein>
<sequence>MSSSSSSSASAQERKFGAEKEIRLYNPYDFYGTSGGASSGAADLYRLPSAPEFLFTEEAAFQRRSLGENIQYYTGVGYLGGAVLGGAKGIFDGIRSREVDDTTKLRLNRVLNASGHTGRSIGNKVGVLGLLYAGVESGTWYLRGADDILNPVLAGLATGALYKAAAGPRTAAIAGALGGIAAGSVVAGKHIVRRYLPSL</sequence>
<accession>D8R8K0</accession>
<dbReference type="HOGENOM" id="CLU_118311_0_0_1"/>
<dbReference type="PANTHER" id="PTHR15371:SF0">
    <property type="entry name" value="SD19278P"/>
    <property type="match status" value="1"/>
</dbReference>
<keyword evidence="3" id="KW-1133">Transmembrane helix</keyword>
<evidence type="ECO:0000313" key="5">
    <source>
        <dbReference type="EMBL" id="EFJ31710.1"/>
    </source>
</evidence>
<evidence type="ECO:0000256" key="4">
    <source>
        <dbReference type="ARBA" id="ARBA00023136"/>
    </source>
</evidence>
<dbReference type="EMBL" id="GL377573">
    <property type="protein sequence ID" value="EFJ31710.1"/>
    <property type="molecule type" value="Genomic_DNA"/>
</dbReference>
<dbReference type="InterPro" id="IPR045238">
    <property type="entry name" value="Tim23-like"/>
</dbReference>
<evidence type="ECO:0000256" key="3">
    <source>
        <dbReference type="ARBA" id="ARBA00022989"/>
    </source>
</evidence>
<dbReference type="eggNOG" id="KOG3324">
    <property type="taxonomic scope" value="Eukaryota"/>
</dbReference>
<dbReference type="Proteomes" id="UP000001514">
    <property type="component" value="Unassembled WGS sequence"/>
</dbReference>
<name>D8R8K0_SELML</name>
<dbReference type="STRING" id="88036.D8R8K0"/>
<keyword evidence="2" id="KW-0812">Transmembrane</keyword>
<evidence type="ECO:0000256" key="1">
    <source>
        <dbReference type="ARBA" id="ARBA00004141"/>
    </source>
</evidence>
<dbReference type="FunCoup" id="D8R8K0">
    <property type="interactions" value="3818"/>
</dbReference>
<comment type="subcellular location">
    <subcellularLocation>
        <location evidence="1">Membrane</location>
        <topology evidence="1">Multi-pass membrane protein</topology>
    </subcellularLocation>
</comment>
<keyword evidence="6" id="KW-1185">Reference proteome</keyword>
<dbReference type="GO" id="GO:0005744">
    <property type="term" value="C:TIM23 mitochondrial import inner membrane translocase complex"/>
    <property type="evidence" value="ECO:0000318"/>
    <property type="project" value="GO_Central"/>
</dbReference>
<proteinExistence type="predicted"/>
<dbReference type="OMA" id="DHELNHT"/>
<dbReference type="InParanoid" id="D8R8K0"/>
<dbReference type="AlphaFoldDB" id="D8R8K0"/>
<dbReference type="Gramene" id="EFJ31710">
    <property type="protein sequence ID" value="EFJ31710"/>
    <property type="gene ID" value="SELMODRAFT_87057"/>
</dbReference>
<dbReference type="GO" id="GO:0008320">
    <property type="term" value="F:protein transmembrane transporter activity"/>
    <property type="evidence" value="ECO:0000318"/>
    <property type="project" value="GO_Central"/>
</dbReference>
<dbReference type="GO" id="GO:0030150">
    <property type="term" value="P:protein import into mitochondrial matrix"/>
    <property type="evidence" value="ECO:0000318"/>
    <property type="project" value="GO_Central"/>
</dbReference>